<keyword evidence="2" id="KW-1185">Reference proteome</keyword>
<dbReference type="STRING" id="98765.A0A2R6NTP2"/>
<reference evidence="1 2" key="1">
    <citation type="submission" date="2018-02" db="EMBL/GenBank/DDBJ databases">
        <title>Genome sequence of the basidiomycete white-rot fungus Phlebia centrifuga.</title>
        <authorList>
            <person name="Granchi Z."/>
            <person name="Peng M."/>
            <person name="de Vries R.P."/>
            <person name="Hilden K."/>
            <person name="Makela M.R."/>
            <person name="Grigoriev I."/>
            <person name="Riley R."/>
        </authorList>
    </citation>
    <scope>NUCLEOTIDE SEQUENCE [LARGE SCALE GENOMIC DNA]</scope>
    <source>
        <strain evidence="1 2">FBCC195</strain>
    </source>
</reference>
<protein>
    <submittedName>
        <fullName evidence="1">Uncharacterized protein</fullName>
    </submittedName>
</protein>
<comment type="caution">
    <text evidence="1">The sequence shown here is derived from an EMBL/GenBank/DDBJ whole genome shotgun (WGS) entry which is preliminary data.</text>
</comment>
<proteinExistence type="predicted"/>
<name>A0A2R6NTP2_9APHY</name>
<dbReference type="EMBL" id="MLYV02000842">
    <property type="protein sequence ID" value="PSR76494.1"/>
    <property type="molecule type" value="Genomic_DNA"/>
</dbReference>
<sequence length="205" mass="23056">MSSQVCQLLKNVIDTSTDLQFQIECAVTRIKDGSSAHLSVAERFKRLRDSQDAWRSMRKTAESSVPVHDLEEARGVQVSGSLLGQLGNHNSLLFNQLPSSIRGIPSKEWEIAGFEFAVNDFAIDQCQDLLIVVEETYGFTSYNATSVNQRTCRVTVDLVKQCPNWWLHLHFVTISTGEKHLLAAVPKVTADIEARELSRYKPFET</sequence>
<accession>A0A2R6NTP2</accession>
<gene>
    <name evidence="1" type="ORF">PHLCEN_2v8397</name>
</gene>
<evidence type="ECO:0000313" key="1">
    <source>
        <dbReference type="EMBL" id="PSR76494.1"/>
    </source>
</evidence>
<dbReference type="Proteomes" id="UP000186601">
    <property type="component" value="Unassembled WGS sequence"/>
</dbReference>
<evidence type="ECO:0000313" key="2">
    <source>
        <dbReference type="Proteomes" id="UP000186601"/>
    </source>
</evidence>
<dbReference type="OrthoDB" id="2757285at2759"/>
<organism evidence="1 2">
    <name type="scientific">Hermanssonia centrifuga</name>
    <dbReference type="NCBI Taxonomy" id="98765"/>
    <lineage>
        <taxon>Eukaryota</taxon>
        <taxon>Fungi</taxon>
        <taxon>Dikarya</taxon>
        <taxon>Basidiomycota</taxon>
        <taxon>Agaricomycotina</taxon>
        <taxon>Agaricomycetes</taxon>
        <taxon>Polyporales</taxon>
        <taxon>Meruliaceae</taxon>
        <taxon>Hermanssonia</taxon>
    </lineage>
</organism>
<dbReference type="AlphaFoldDB" id="A0A2R6NTP2"/>